<dbReference type="EMBL" id="CP092429">
    <property type="protein sequence ID" value="ULP53885.1"/>
    <property type="molecule type" value="Genomic_DNA"/>
</dbReference>
<gene>
    <name evidence="2" type="ORF">MJO63_05675</name>
</gene>
<dbReference type="Pfam" id="PF00903">
    <property type="entry name" value="Glyoxalase"/>
    <property type="match status" value="1"/>
</dbReference>
<reference evidence="2" key="1">
    <citation type="submission" date="2022-08" db="EMBL/GenBank/DDBJ databases">
        <title>Whole genome sequencing of non-tuberculosis mycobacteria type-strains.</title>
        <authorList>
            <person name="Igarashi Y."/>
            <person name="Osugi A."/>
            <person name="Mitarai S."/>
        </authorList>
    </citation>
    <scope>NUCLEOTIDE SEQUENCE</scope>
    <source>
        <strain evidence="2">ATCC 19423</strain>
    </source>
</reference>
<proteinExistence type="predicted"/>
<evidence type="ECO:0000313" key="3">
    <source>
        <dbReference type="Proteomes" id="UP001055253"/>
    </source>
</evidence>
<dbReference type="InterPro" id="IPR050383">
    <property type="entry name" value="GlyoxalaseI/FosfomycinResist"/>
</dbReference>
<dbReference type="CDD" id="cd07253">
    <property type="entry name" value="GLOD5"/>
    <property type="match status" value="1"/>
</dbReference>
<feature type="domain" description="VOC" evidence="1">
    <location>
        <begin position="14"/>
        <end position="134"/>
    </location>
</feature>
<evidence type="ECO:0000313" key="2">
    <source>
        <dbReference type="EMBL" id="ULP53885.1"/>
    </source>
</evidence>
<dbReference type="PANTHER" id="PTHR21366">
    <property type="entry name" value="GLYOXALASE FAMILY PROTEIN"/>
    <property type="match status" value="1"/>
</dbReference>
<dbReference type="Gene3D" id="3.10.180.10">
    <property type="entry name" value="2,3-Dihydroxybiphenyl 1,2-Dioxygenase, domain 1"/>
    <property type="match status" value="1"/>
</dbReference>
<accession>A0ABY3VJY5</accession>
<protein>
    <submittedName>
        <fullName evidence="2">VOC family protein</fullName>
    </submittedName>
</protein>
<dbReference type="RefSeq" id="WP_240169253.1">
    <property type="nucleotide sequence ID" value="NZ_CP085200.1"/>
</dbReference>
<name>A0ABY3VJY5_MYCUL</name>
<evidence type="ECO:0000259" key="1">
    <source>
        <dbReference type="PROSITE" id="PS51819"/>
    </source>
</evidence>
<sequence>MLRCNSKPAHLPGRLDHLVLTVADIDATIRFYTRVLGMEQETFGGGRRALRFGWSKINLHQRGAEFEPKAQRPTPGSADLCLIVEDPMDVVAAQLHAAGVPIVDGPVQRTGACGPIISVYVRDPDNNLVELSNYLDADGGPDQRLTGV</sequence>
<dbReference type="PROSITE" id="PS51819">
    <property type="entry name" value="VOC"/>
    <property type="match status" value="1"/>
</dbReference>
<keyword evidence="3" id="KW-1185">Reference proteome</keyword>
<dbReference type="PANTHER" id="PTHR21366:SF14">
    <property type="entry name" value="GLYOXALASE DOMAIN-CONTAINING PROTEIN 5"/>
    <property type="match status" value="1"/>
</dbReference>
<dbReference type="Proteomes" id="UP001055253">
    <property type="component" value="Chromosome"/>
</dbReference>
<dbReference type="InterPro" id="IPR029068">
    <property type="entry name" value="Glyas_Bleomycin-R_OHBP_Dase"/>
</dbReference>
<dbReference type="SUPFAM" id="SSF54593">
    <property type="entry name" value="Glyoxalase/Bleomycin resistance protein/Dihydroxybiphenyl dioxygenase"/>
    <property type="match status" value="1"/>
</dbReference>
<dbReference type="InterPro" id="IPR037523">
    <property type="entry name" value="VOC_core"/>
</dbReference>
<organism evidence="2 3">
    <name type="scientific">Mycobacterium ulcerans</name>
    <dbReference type="NCBI Taxonomy" id="1809"/>
    <lineage>
        <taxon>Bacteria</taxon>
        <taxon>Bacillati</taxon>
        <taxon>Actinomycetota</taxon>
        <taxon>Actinomycetes</taxon>
        <taxon>Mycobacteriales</taxon>
        <taxon>Mycobacteriaceae</taxon>
        <taxon>Mycobacterium</taxon>
        <taxon>Mycobacterium ulcerans group</taxon>
    </lineage>
</organism>
<dbReference type="InterPro" id="IPR004360">
    <property type="entry name" value="Glyas_Fos-R_dOase_dom"/>
</dbReference>